<dbReference type="AlphaFoldDB" id="S8EEZ9"/>
<reference evidence="2 3" key="1">
    <citation type="journal article" date="2013" name="BMC Genomics">
        <title>The miniature genome of a carnivorous plant Genlisea aurea contains a low number of genes and short non-coding sequences.</title>
        <authorList>
            <person name="Leushkin E.V."/>
            <person name="Sutormin R.A."/>
            <person name="Nabieva E.R."/>
            <person name="Penin A.A."/>
            <person name="Kondrashov A.S."/>
            <person name="Logacheva M.D."/>
        </authorList>
    </citation>
    <scope>NUCLEOTIDE SEQUENCE [LARGE SCALE GENOMIC DNA]</scope>
</reference>
<proteinExistence type="predicted"/>
<evidence type="ECO:0000313" key="2">
    <source>
        <dbReference type="EMBL" id="EPS74578.1"/>
    </source>
</evidence>
<dbReference type="EMBL" id="AUSU01000039">
    <property type="protein sequence ID" value="EPS74578.1"/>
    <property type="molecule type" value="Genomic_DNA"/>
</dbReference>
<accession>S8EEZ9</accession>
<dbReference type="Proteomes" id="UP000015453">
    <property type="component" value="Unassembled WGS sequence"/>
</dbReference>
<feature type="region of interest" description="Disordered" evidence="1">
    <location>
        <begin position="1"/>
        <end position="32"/>
    </location>
</feature>
<evidence type="ECO:0000313" key="3">
    <source>
        <dbReference type="Proteomes" id="UP000015453"/>
    </source>
</evidence>
<gene>
    <name evidence="2" type="ORF">M569_00172</name>
</gene>
<protein>
    <submittedName>
        <fullName evidence="2">Uncharacterized protein</fullName>
    </submittedName>
</protein>
<name>S8EEZ9_9LAMI</name>
<comment type="caution">
    <text evidence="2">The sequence shown here is derived from an EMBL/GenBank/DDBJ whole genome shotgun (WGS) entry which is preliminary data.</text>
</comment>
<keyword evidence="3" id="KW-1185">Reference proteome</keyword>
<organism evidence="2 3">
    <name type="scientific">Genlisea aurea</name>
    <dbReference type="NCBI Taxonomy" id="192259"/>
    <lineage>
        <taxon>Eukaryota</taxon>
        <taxon>Viridiplantae</taxon>
        <taxon>Streptophyta</taxon>
        <taxon>Embryophyta</taxon>
        <taxon>Tracheophyta</taxon>
        <taxon>Spermatophyta</taxon>
        <taxon>Magnoliopsida</taxon>
        <taxon>eudicotyledons</taxon>
        <taxon>Gunneridae</taxon>
        <taxon>Pentapetalae</taxon>
        <taxon>asterids</taxon>
        <taxon>lamiids</taxon>
        <taxon>Lamiales</taxon>
        <taxon>Lentibulariaceae</taxon>
        <taxon>Genlisea</taxon>
    </lineage>
</organism>
<dbReference type="OrthoDB" id="1845088at2759"/>
<feature type="compositionally biased region" description="Polar residues" evidence="1">
    <location>
        <begin position="22"/>
        <end position="32"/>
    </location>
</feature>
<evidence type="ECO:0000256" key="1">
    <source>
        <dbReference type="SAM" id="MobiDB-lite"/>
    </source>
</evidence>
<sequence>MTELNKGRSLQNVTRDAMLQESKGQGQQVTNPTKTREMLSAVAINRKMEIRVLEDWDPKKDTSHMYLILDMATTSSNLTAPNIFQLITVRLDGSNYLNRVSQIIPVLRCHDLAGFLDGSEVCPAEFMITDNGNISNLDLVAEKGLDVLGCLNASLTEKILSFMNNLSNKDLDVSKGTDRRIDQSLSGRPPLQICTKPGHTALDCYHRMDYSYQGSRDLT</sequence>